<accession>A0A286PGG6</accession>
<name>A0A286PGG6_STROL</name>
<protein>
    <submittedName>
        <fullName evidence="1">Uncharacterized protein</fullName>
    </submittedName>
</protein>
<reference evidence="2" key="1">
    <citation type="submission" date="2017-05" db="EMBL/GenBank/DDBJ databases">
        <title>Streptomyces olivochromogenes NBRC 3561 whole genome shotgun sequence.</title>
        <authorList>
            <person name="Dohra H."/>
            <person name="Kodani S."/>
        </authorList>
    </citation>
    <scope>NUCLEOTIDE SEQUENCE [LARGE SCALE GENOMIC DNA]</scope>
    <source>
        <strain evidence="2">NBRC 3561</strain>
    </source>
</reference>
<dbReference type="Proteomes" id="UP000217446">
    <property type="component" value="Unassembled WGS sequence"/>
</dbReference>
<proteinExistence type="predicted"/>
<gene>
    <name evidence="1" type="ORF">SO3561_10220</name>
</gene>
<evidence type="ECO:0000313" key="1">
    <source>
        <dbReference type="EMBL" id="GAX58645.1"/>
    </source>
</evidence>
<dbReference type="AlphaFoldDB" id="A0A286PGG6"/>
<dbReference type="EMBL" id="BDQI01000060">
    <property type="protein sequence ID" value="GAX58645.1"/>
    <property type="molecule type" value="Genomic_DNA"/>
</dbReference>
<dbReference type="RefSeq" id="WP_067385524.1">
    <property type="nucleotide sequence ID" value="NZ_BDQI01000060.1"/>
</dbReference>
<keyword evidence="2" id="KW-1185">Reference proteome</keyword>
<sequence>MESELLDDQDYASVHQAMQLLSSRYLHALTLNARMEAWAEFVTSVEEGFDTTWAWEFDNDIADRDWLHDAWPILTERIRRLRKPELDALDDRFRAATAPIKPLGMSRSAMAEQARWWQFRSPLLVTGDPAEQMPPTWSPAPIHIQ</sequence>
<comment type="caution">
    <text evidence="1">The sequence shown here is derived from an EMBL/GenBank/DDBJ whole genome shotgun (WGS) entry which is preliminary data.</text>
</comment>
<evidence type="ECO:0000313" key="2">
    <source>
        <dbReference type="Proteomes" id="UP000217446"/>
    </source>
</evidence>
<organism evidence="1 2">
    <name type="scientific">Streptomyces olivochromogenes</name>
    <dbReference type="NCBI Taxonomy" id="1963"/>
    <lineage>
        <taxon>Bacteria</taxon>
        <taxon>Bacillati</taxon>
        <taxon>Actinomycetota</taxon>
        <taxon>Actinomycetes</taxon>
        <taxon>Kitasatosporales</taxon>
        <taxon>Streptomycetaceae</taxon>
        <taxon>Streptomyces</taxon>
    </lineage>
</organism>